<sequence length="581" mass="65689">MKTNLILHQTHHTLADFDAIFQSTVELLKGDGLHVFPELYLTGYPLQDLVLQRPFIESYLEYLNDLDLWAKKASGSWRALIGGLHYEMENNGFPKKITNVIYEVVPGVGLKNLYSKRLLPNYDIFDEQKYFSAGTETAFYEFNGQLFGLQICEDMWASSVHELDPCKLMHDEVQKKGLKLAAVINLSASPFEAAKKKKRFDRARNISLLFGCPFVYVNRVGGEDEILFDGGSFIMAGSKLQLEMKSFEAESKTVALEEISGSYSEKPEIKAENTWEGLFSPRLNMESRPATLKVWTDEECEEVMKALIFGLQEYATKSGFKKFLVALSGGMDSALVLALVKIGLRPGQSFEAIYMPSVFSSPVSTELSEDMCRRLGIKLSYFPIKFLHSAVKNAFTQNFQEPFQGLTDENVQSRLRGTLLYTRSNQTGAMVINTSNKSELAVGYSTQYGDSVGAISLLGDLFKSEVYRLAEYVNKHHGNYIPEGIIKRGPSAELRENQLDQDSLPPYDRLDPMLEGILSYRLGKKQLLEAGFTETEITRVLNLYLKSEYKRAQFCPILKVKAKSFGFGYRMPMSKNISYQF</sequence>
<feature type="binding site" evidence="7">
    <location>
        <position position="195"/>
    </location>
    <ligand>
        <name>L-glutamine</name>
        <dbReference type="ChEBI" id="CHEBI:58359"/>
    </ligand>
</feature>
<dbReference type="NCBIfam" id="TIGR00552">
    <property type="entry name" value="nadE"/>
    <property type="match status" value="1"/>
</dbReference>
<comment type="similarity">
    <text evidence="9">Belongs to the NAD synthetase family.</text>
</comment>
<dbReference type="EMBL" id="CP139487">
    <property type="protein sequence ID" value="WPU66228.1"/>
    <property type="molecule type" value="Genomic_DNA"/>
</dbReference>
<evidence type="ECO:0000256" key="2">
    <source>
        <dbReference type="ARBA" id="ARBA00007145"/>
    </source>
</evidence>
<dbReference type="GO" id="GO:0003952">
    <property type="term" value="F:NAD+ synthase (glutamine-hydrolyzing) activity"/>
    <property type="evidence" value="ECO:0007669"/>
    <property type="project" value="UniProtKB-UniRule"/>
</dbReference>
<comment type="caution">
    <text evidence="7">Lacks conserved residue(s) required for the propagation of feature annotation.</text>
</comment>
<dbReference type="InterPro" id="IPR022310">
    <property type="entry name" value="NAD/GMP_synthase"/>
</dbReference>
<dbReference type="SUPFAM" id="SSF56317">
    <property type="entry name" value="Carbon-nitrogen hydrolase"/>
    <property type="match status" value="1"/>
</dbReference>
<keyword evidence="13" id="KW-1185">Reference proteome</keyword>
<dbReference type="KEGG" id="psti:SOO65_05665"/>
<dbReference type="InterPro" id="IPR003010">
    <property type="entry name" value="C-N_Hydrolase"/>
</dbReference>
<comment type="catalytic activity">
    <reaction evidence="7 8">
        <text>deamido-NAD(+) + L-glutamine + ATP + H2O = L-glutamate + AMP + diphosphate + NAD(+) + H(+)</text>
        <dbReference type="Rhea" id="RHEA:24384"/>
        <dbReference type="ChEBI" id="CHEBI:15377"/>
        <dbReference type="ChEBI" id="CHEBI:15378"/>
        <dbReference type="ChEBI" id="CHEBI:29985"/>
        <dbReference type="ChEBI" id="CHEBI:30616"/>
        <dbReference type="ChEBI" id="CHEBI:33019"/>
        <dbReference type="ChEBI" id="CHEBI:57540"/>
        <dbReference type="ChEBI" id="CHEBI:58359"/>
        <dbReference type="ChEBI" id="CHEBI:58437"/>
        <dbReference type="ChEBI" id="CHEBI:456215"/>
        <dbReference type="EC" id="6.3.5.1"/>
    </reaction>
</comment>
<evidence type="ECO:0000256" key="9">
    <source>
        <dbReference type="RuleBase" id="RU003811"/>
    </source>
</evidence>
<evidence type="ECO:0000256" key="4">
    <source>
        <dbReference type="ARBA" id="ARBA00022741"/>
    </source>
</evidence>
<dbReference type="EC" id="6.3.5.1" evidence="7 8"/>
<feature type="binding site" evidence="7">
    <location>
        <position position="439"/>
    </location>
    <ligand>
        <name>deamido-NAD(+)</name>
        <dbReference type="ChEBI" id="CHEBI:58437"/>
        <note>ligand shared between two neighboring subunits</note>
    </ligand>
</feature>
<dbReference type="GO" id="GO:0004359">
    <property type="term" value="F:glutaminase activity"/>
    <property type="evidence" value="ECO:0007669"/>
    <property type="project" value="InterPro"/>
</dbReference>
<protein>
    <recommendedName>
        <fullName evidence="7 8">Glutamine-dependent NAD(+) synthetase</fullName>
        <ecNumber evidence="7 8">6.3.5.1</ecNumber>
    </recommendedName>
    <alternativeName>
        <fullName evidence="7 8">NAD(+) synthase [glutamine-hydrolyzing]</fullName>
    </alternativeName>
</protein>
<comment type="function">
    <text evidence="7">Catalyzes the ATP-dependent amidation of deamido-NAD to form NAD. Uses L-glutamine as a nitrogen source.</text>
</comment>
<dbReference type="InterPro" id="IPR014445">
    <property type="entry name" value="Gln-dep_NAD_synthase"/>
</dbReference>
<dbReference type="PANTHER" id="PTHR23090:SF9">
    <property type="entry name" value="GLUTAMINE-DEPENDENT NAD(+) SYNTHETASE"/>
    <property type="match status" value="1"/>
</dbReference>
<dbReference type="GO" id="GO:0008795">
    <property type="term" value="F:NAD+ synthase activity"/>
    <property type="evidence" value="ECO:0007669"/>
    <property type="project" value="UniProtKB-UniRule"/>
</dbReference>
<feature type="domain" description="CN hydrolase" evidence="10">
    <location>
        <begin position="13"/>
        <end position="235"/>
    </location>
</feature>
<feature type="active site" description="Nucleophile; for glutaminase activity" evidence="7">
    <location>
        <position position="152"/>
    </location>
</feature>
<keyword evidence="4 7" id="KW-0547">Nucleotide-binding</keyword>
<dbReference type="Gene3D" id="3.60.110.10">
    <property type="entry name" value="Carbon-nitrogen hydrolase"/>
    <property type="match status" value="1"/>
</dbReference>
<organism evidence="12 13">
    <name type="scientific">Peredibacter starrii</name>
    <dbReference type="NCBI Taxonomy" id="28202"/>
    <lineage>
        <taxon>Bacteria</taxon>
        <taxon>Pseudomonadati</taxon>
        <taxon>Bdellovibrionota</taxon>
        <taxon>Bacteriovoracia</taxon>
        <taxon>Bacteriovoracales</taxon>
        <taxon>Bacteriovoracaceae</taxon>
        <taxon>Peredibacter</taxon>
    </lineage>
</organism>
<evidence type="ECO:0000256" key="5">
    <source>
        <dbReference type="ARBA" id="ARBA00022840"/>
    </source>
</evidence>
<dbReference type="InterPro" id="IPR003694">
    <property type="entry name" value="NAD_synthase"/>
</dbReference>
<feature type="binding site" evidence="7">
    <location>
        <position position="122"/>
    </location>
    <ligand>
        <name>L-glutamine</name>
        <dbReference type="ChEBI" id="CHEBI:58359"/>
    </ligand>
</feature>
<dbReference type="Proteomes" id="UP001324634">
    <property type="component" value="Chromosome"/>
</dbReference>
<feature type="active site" description="Proton acceptor; for glutaminase activity" evidence="7">
    <location>
        <position position="38"/>
    </location>
</feature>
<evidence type="ECO:0000259" key="11">
    <source>
        <dbReference type="Pfam" id="PF02540"/>
    </source>
</evidence>
<dbReference type="CDD" id="cd07570">
    <property type="entry name" value="GAT_Gln-NAD-synth"/>
    <property type="match status" value="1"/>
</dbReference>
<feature type="binding site" evidence="7">
    <location>
        <position position="434"/>
    </location>
    <ligand>
        <name>ATP</name>
        <dbReference type="ChEBI" id="CHEBI:30616"/>
    </ligand>
</feature>
<feature type="binding site" evidence="7">
    <location>
        <position position="189"/>
    </location>
    <ligand>
        <name>L-glutamine</name>
        <dbReference type="ChEBI" id="CHEBI:58359"/>
    </ligand>
</feature>
<evidence type="ECO:0000256" key="1">
    <source>
        <dbReference type="ARBA" id="ARBA00005188"/>
    </source>
</evidence>
<name>A0AAX4HSZ9_9BACT</name>
<feature type="binding site" evidence="7">
    <location>
        <position position="410"/>
    </location>
    <ligand>
        <name>deamido-NAD(+)</name>
        <dbReference type="ChEBI" id="CHEBI:58437"/>
        <note>ligand shared between two neighboring subunits</note>
    </ligand>
</feature>
<evidence type="ECO:0000256" key="7">
    <source>
        <dbReference type="HAMAP-Rule" id="MF_02090"/>
    </source>
</evidence>
<dbReference type="GO" id="GO:0009435">
    <property type="term" value="P:NAD+ biosynthetic process"/>
    <property type="evidence" value="ECO:0007669"/>
    <property type="project" value="UniProtKB-UniRule"/>
</dbReference>
<gene>
    <name evidence="7 12" type="primary">nadE</name>
    <name evidence="12" type="ORF">SOO65_05665</name>
</gene>
<reference evidence="12 13" key="1">
    <citation type="submission" date="2023-11" db="EMBL/GenBank/DDBJ databases">
        <title>Peredibacter starrii A3.12.</title>
        <authorList>
            <person name="Mitchell R.J."/>
        </authorList>
    </citation>
    <scope>NUCLEOTIDE SEQUENCE [LARGE SCALE GENOMIC DNA]</scope>
    <source>
        <strain evidence="12 13">A3.12</strain>
    </source>
</reference>
<dbReference type="PIRSF" id="PIRSF006630">
    <property type="entry name" value="NADS_GAT"/>
    <property type="match status" value="1"/>
</dbReference>
<feature type="active site" description="For glutaminase activity" evidence="7">
    <location>
        <position position="116"/>
    </location>
</feature>
<dbReference type="HAMAP" id="MF_02090">
    <property type="entry name" value="NadE_glutamine_dep"/>
    <property type="match status" value="1"/>
</dbReference>
<dbReference type="Pfam" id="PF02540">
    <property type="entry name" value="NAD_synthase"/>
    <property type="match status" value="1"/>
</dbReference>
<dbReference type="CDD" id="cd00553">
    <property type="entry name" value="NAD_synthase"/>
    <property type="match status" value="1"/>
</dbReference>
<dbReference type="AlphaFoldDB" id="A0AAX4HSZ9"/>
<comment type="pathway">
    <text evidence="1 7 8">Cofactor biosynthesis; NAD(+) biosynthesis; NAD(+) from deamido-NAD(+) (L-Gln route): step 1/1.</text>
</comment>
<keyword evidence="3 7" id="KW-0436">Ligase</keyword>
<dbReference type="PANTHER" id="PTHR23090">
    <property type="entry name" value="NH 3 /GLUTAMINE-DEPENDENT NAD + SYNTHETASE"/>
    <property type="match status" value="1"/>
</dbReference>
<feature type="domain" description="NAD/GMP synthase" evidence="11">
    <location>
        <begin position="305"/>
        <end position="553"/>
    </location>
</feature>
<dbReference type="GO" id="GO:0005737">
    <property type="term" value="C:cytoplasm"/>
    <property type="evidence" value="ECO:0007669"/>
    <property type="project" value="InterPro"/>
</dbReference>
<keyword evidence="6 7" id="KW-0520">NAD</keyword>
<comment type="similarity">
    <text evidence="2 7 8">In the C-terminal section; belongs to the NAD synthetase family.</text>
</comment>
<evidence type="ECO:0000256" key="6">
    <source>
        <dbReference type="ARBA" id="ARBA00023027"/>
    </source>
</evidence>
<keyword evidence="5 7" id="KW-0067">ATP-binding</keyword>
<evidence type="ECO:0000256" key="8">
    <source>
        <dbReference type="PIRNR" id="PIRNR006630"/>
    </source>
</evidence>
<feature type="binding site" evidence="7">
    <location>
        <begin position="326"/>
        <end position="333"/>
    </location>
    <ligand>
        <name>ATP</name>
        <dbReference type="ChEBI" id="CHEBI:30616"/>
    </ligand>
</feature>
<dbReference type="Pfam" id="PF00795">
    <property type="entry name" value="CN_hydrolase"/>
    <property type="match status" value="1"/>
</dbReference>
<dbReference type="GO" id="GO:0005524">
    <property type="term" value="F:ATP binding"/>
    <property type="evidence" value="ECO:0007669"/>
    <property type="project" value="UniProtKB-UniRule"/>
</dbReference>
<dbReference type="RefSeq" id="WP_321398228.1">
    <property type="nucleotide sequence ID" value="NZ_CP139487.1"/>
</dbReference>
<evidence type="ECO:0000313" key="13">
    <source>
        <dbReference type="Proteomes" id="UP001324634"/>
    </source>
</evidence>
<evidence type="ECO:0000259" key="10">
    <source>
        <dbReference type="Pfam" id="PF00795"/>
    </source>
</evidence>
<dbReference type="SUPFAM" id="SSF52402">
    <property type="entry name" value="Adenine nucleotide alpha hydrolases-like"/>
    <property type="match status" value="1"/>
</dbReference>
<evidence type="ECO:0000313" key="12">
    <source>
        <dbReference type="EMBL" id="WPU66228.1"/>
    </source>
</evidence>
<proteinExistence type="inferred from homology"/>
<dbReference type="Gene3D" id="3.40.50.620">
    <property type="entry name" value="HUPs"/>
    <property type="match status" value="1"/>
</dbReference>
<evidence type="ECO:0000256" key="3">
    <source>
        <dbReference type="ARBA" id="ARBA00022598"/>
    </source>
</evidence>
<feature type="binding site" evidence="7">
    <location>
        <position position="550"/>
    </location>
    <ligand>
        <name>deamido-NAD(+)</name>
        <dbReference type="ChEBI" id="CHEBI:58437"/>
        <note>ligand shared between two neighboring subunits</note>
    </ligand>
</feature>
<accession>A0AAX4HSZ9</accession>
<dbReference type="InterPro" id="IPR036526">
    <property type="entry name" value="C-N_Hydrolase_sf"/>
</dbReference>
<dbReference type="InterPro" id="IPR014729">
    <property type="entry name" value="Rossmann-like_a/b/a_fold"/>
</dbReference>